<dbReference type="InterPro" id="IPR017938">
    <property type="entry name" value="Riboflavin_synthase-like_b-brl"/>
</dbReference>
<protein>
    <recommendedName>
        <fullName evidence="6">assimilatory sulfite reductase (NADPH)</fullName>
        <ecNumber evidence="6">1.8.1.2</ecNumber>
    </recommendedName>
</protein>
<dbReference type="Gene3D" id="1.20.990.10">
    <property type="entry name" value="NADPH-cytochrome p450 Reductase, Chain A, domain 3"/>
    <property type="match status" value="1"/>
</dbReference>
<dbReference type="GO" id="GO:0043546">
    <property type="term" value="F:molybdopterin cofactor binding"/>
    <property type="evidence" value="ECO:0007669"/>
    <property type="project" value="InterPro"/>
</dbReference>
<dbReference type="Gene3D" id="3.40.50.360">
    <property type="match status" value="1"/>
</dbReference>
<dbReference type="SUPFAM" id="SSF52218">
    <property type="entry name" value="Flavoproteins"/>
    <property type="match status" value="1"/>
</dbReference>
<comment type="similarity">
    <text evidence="5">Belongs to the prokaryotic molybdopterin-containing oxidoreductase family. NasA/NapA/NarB subfamily.</text>
</comment>
<evidence type="ECO:0000256" key="12">
    <source>
        <dbReference type="ARBA" id="ARBA00022827"/>
    </source>
</evidence>
<evidence type="ECO:0000256" key="11">
    <source>
        <dbReference type="ARBA" id="ARBA00022723"/>
    </source>
</evidence>
<dbReference type="InterPro" id="IPR003097">
    <property type="entry name" value="CysJ-like_FAD-binding"/>
</dbReference>
<evidence type="ECO:0000256" key="17">
    <source>
        <dbReference type="ARBA" id="ARBA00023063"/>
    </source>
</evidence>
<feature type="domain" description="4Fe-4S Mo/W bis-MGD-type" evidence="22">
    <location>
        <begin position="5"/>
        <end position="61"/>
    </location>
</feature>
<dbReference type="InterPro" id="IPR027467">
    <property type="entry name" value="MopterinOxRdtase_cofactor_BS"/>
</dbReference>
<dbReference type="InterPro" id="IPR001433">
    <property type="entry name" value="OxRdtase_FAD/NAD-bd"/>
</dbReference>
<dbReference type="InterPro" id="IPR039261">
    <property type="entry name" value="FNR_nucleotide-bd"/>
</dbReference>
<evidence type="ECO:0000313" key="23">
    <source>
        <dbReference type="EMBL" id="GEM48449.1"/>
    </source>
</evidence>
<keyword evidence="7" id="KW-0004">4Fe-4S</keyword>
<dbReference type="GO" id="GO:0042128">
    <property type="term" value="P:nitrate assimilation"/>
    <property type="evidence" value="ECO:0007669"/>
    <property type="project" value="UniProtKB-KW"/>
</dbReference>
<comment type="catalytic activity">
    <reaction evidence="18">
        <text>hydrogen sulfide + 3 NADP(+) + 3 H2O = sulfite + 3 NADPH + 4 H(+)</text>
        <dbReference type="Rhea" id="RHEA:13801"/>
        <dbReference type="ChEBI" id="CHEBI:15377"/>
        <dbReference type="ChEBI" id="CHEBI:15378"/>
        <dbReference type="ChEBI" id="CHEBI:17359"/>
        <dbReference type="ChEBI" id="CHEBI:29919"/>
        <dbReference type="ChEBI" id="CHEBI:57783"/>
        <dbReference type="ChEBI" id="CHEBI:58349"/>
        <dbReference type="EC" id="1.8.1.2"/>
    </reaction>
</comment>
<dbReference type="InterPro" id="IPR023173">
    <property type="entry name" value="NADPH_Cyt_P450_Rdtase_alpha"/>
</dbReference>
<comment type="cofactor">
    <cofactor evidence="2">
        <name>Mo-bis(molybdopterin guanine dinucleotide)</name>
        <dbReference type="ChEBI" id="CHEBI:60539"/>
    </cofactor>
</comment>
<dbReference type="FunFam" id="3.40.50.80:FF:000001">
    <property type="entry name" value="NADPH--cytochrome P450 reductase 1"/>
    <property type="match status" value="1"/>
</dbReference>
<evidence type="ECO:0000256" key="19">
    <source>
        <dbReference type="SAM" id="MobiDB-lite"/>
    </source>
</evidence>
<dbReference type="Gene3D" id="3.40.50.740">
    <property type="match status" value="1"/>
</dbReference>
<evidence type="ECO:0000256" key="18">
    <source>
        <dbReference type="ARBA" id="ARBA00052219"/>
    </source>
</evidence>
<dbReference type="PRINTS" id="PR00371">
    <property type="entry name" value="FPNCR"/>
</dbReference>
<dbReference type="Gene3D" id="2.40.40.20">
    <property type="match status" value="1"/>
</dbReference>
<keyword evidence="12" id="KW-0274">FAD</keyword>
<keyword evidence="17" id="KW-0534">Nitrate assimilation</keyword>
<dbReference type="PROSITE" id="PS00551">
    <property type="entry name" value="MOLYBDOPTERIN_PROK_1"/>
    <property type="match status" value="1"/>
</dbReference>
<dbReference type="SMART" id="SM00926">
    <property type="entry name" value="Molybdop_Fe4S4"/>
    <property type="match status" value="1"/>
</dbReference>
<dbReference type="Pfam" id="PF00667">
    <property type="entry name" value="FAD_binding_1"/>
    <property type="match status" value="1"/>
</dbReference>
<dbReference type="GO" id="GO:0051539">
    <property type="term" value="F:4 iron, 4 sulfur cluster binding"/>
    <property type="evidence" value="ECO:0007669"/>
    <property type="project" value="UniProtKB-KW"/>
</dbReference>
<evidence type="ECO:0000256" key="5">
    <source>
        <dbReference type="ARBA" id="ARBA00008747"/>
    </source>
</evidence>
<dbReference type="PROSITE" id="PS51669">
    <property type="entry name" value="4FE4S_MOW_BIS_MGD"/>
    <property type="match status" value="1"/>
</dbReference>
<dbReference type="GO" id="GO:0016020">
    <property type="term" value="C:membrane"/>
    <property type="evidence" value="ECO:0007669"/>
    <property type="project" value="TreeGrafter"/>
</dbReference>
<dbReference type="InterPro" id="IPR006963">
    <property type="entry name" value="Mopterin_OxRdtase_4Fe-4S_dom"/>
</dbReference>
<gene>
    <name evidence="23" type="ORF">DC3_40840</name>
</gene>
<dbReference type="PANTHER" id="PTHR43105">
    <property type="entry name" value="RESPIRATORY NITRATE REDUCTASE"/>
    <property type="match status" value="1"/>
</dbReference>
<keyword evidence="14" id="KW-0560">Oxidoreductase</keyword>
<keyword evidence="13" id="KW-0521">NADP</keyword>
<feature type="domain" description="Flavodoxin-like" evidence="20">
    <location>
        <begin position="832"/>
        <end position="969"/>
    </location>
</feature>
<dbReference type="InterPro" id="IPR029039">
    <property type="entry name" value="Flavoprotein-like_sf"/>
</dbReference>
<dbReference type="Gene3D" id="3.40.50.80">
    <property type="entry name" value="Nucleotide-binding domain of ferredoxin-NADP reductase (FNR) module"/>
    <property type="match status" value="1"/>
</dbReference>
<dbReference type="PROSITE" id="PS51384">
    <property type="entry name" value="FAD_FR"/>
    <property type="match status" value="1"/>
</dbReference>
<dbReference type="InterPro" id="IPR006656">
    <property type="entry name" value="Mopterin_OxRdtase"/>
</dbReference>
<dbReference type="CDD" id="cd02791">
    <property type="entry name" value="MopB_CT_Nitrate-R-NapA-like"/>
    <property type="match status" value="1"/>
</dbReference>
<evidence type="ECO:0000313" key="24">
    <source>
        <dbReference type="Proteomes" id="UP000321306"/>
    </source>
</evidence>
<keyword evidence="15" id="KW-0408">Iron</keyword>
<dbReference type="GO" id="GO:0010181">
    <property type="term" value="F:FMN binding"/>
    <property type="evidence" value="ECO:0007669"/>
    <property type="project" value="InterPro"/>
</dbReference>
<dbReference type="InterPro" id="IPR041957">
    <property type="entry name" value="CT_Nitrate-R-NapA-like"/>
</dbReference>
<dbReference type="Gene3D" id="3.40.228.10">
    <property type="entry name" value="Dimethylsulfoxide Reductase, domain 2"/>
    <property type="match status" value="1"/>
</dbReference>
<evidence type="ECO:0000256" key="6">
    <source>
        <dbReference type="ARBA" id="ARBA00012604"/>
    </source>
</evidence>
<dbReference type="Gene3D" id="2.20.25.90">
    <property type="entry name" value="ADC-like domains"/>
    <property type="match status" value="1"/>
</dbReference>
<dbReference type="EMBL" id="BJXB01000021">
    <property type="protein sequence ID" value="GEM48449.1"/>
    <property type="molecule type" value="Genomic_DNA"/>
</dbReference>
<sequence>MTSPTKTVKTVCPYCGVGCGMLLTVENNTVTKVAGDPEHPANAGRLCTKGLTSFQVLNHPGRLTEALIRRSRYAERESTPMGEALQKTAKRIRQIIDTHGPDAFSFYLSGQISTEAQYLANKLAKGFIRTNNVETNSRLCMSSAAAGYKMSLGSDAPPGSYEDIENSDLFVVIGSNMADCHPILFLRVLDQVKARGAKLIVIDPKKTATADKADLFLPIKPGTDLAFLNGLLYLLIENHRIDRSFIREYTEGFQELAAFVQDYTPEKVSQITGIPEKVLRHTAKLIGEAREFMTFWTMGLNQSTHGTWHTNAIINLHLATGKICRTGSGPFSLTGQPNAMGGREVGYMSHALPGQRAIASAEDRAFVEKVWGVPEGTIPPKPGLDAVPMFEAMKDGKIKGVWVIGSNPVASMPNRQKVIDGLEESELVIVQDTFLESETGNFADILLPGALWAEAEGVMVNSERNVALTQKAVDAPGDALPDWQIIAEVAREMGYGEHFNYSSASDVFEEIKKTWNPRTGYDLRGITHDRLRESTVQWPCAPEGEKRNPIRYLNDGVSQSLLTLKDGTQPEFAFPTDTGKAKFLARPYLPPQELPDEEYSFVLNTGRLPHQWHTMTKTGKIPTLNKLNPEPFVEIHPDDAKTLGVKAGDQLEIRSRRGKAVLPAQITNRVQPGNLFAPIHWNDLFGEDLCINAVTNDAKDPISLQPELKFCAVALIKVEAEQRELVPVTAGKAEAVPAQAFATPVDALRSALGLREVVTVNFESHEESYLSGFLVGLGRSYSPQMPSVPTLPTNAPLTPTKRDWVNGLLAGMFSRGAPGTLPEPSYSTAQSILILYGSQTGNAEGIAQTLSDSLESQAVSTKVLSMSDFKVEGLQNEHTVILISSTYGDGDPPDNAKAFWDELTQYQGNLSHLKYAVLALGDSNYDSFCQFGKNLEARMAALSAVALHPRVDCDADYSGTSSTWTKQLTRILSGQKAPEPKAGSKPASSKYSKASPFPAKLVVNRRITAPGSEKDVRHFEFDLSGSGLTYEAGDALGIIPTNDPELVQEILLSLELTGKESVSVKDGEQRLFEALFRHYDIARPGTDFIQALAERTGDGKLRALLDPERKAELRDFLWGKQIADLLGMYRVKFSAAEFASLLKPLQSRLYSISSSPRLDPNRVSLTVSVVRYQGNGKIRKGVSSGFLADRAQVSPVPLFVQKNATFKLPKDQTAPVIMIGPGTGIAPFRAFLHDRQASGATGRNWLFFGEQRQNTDFLYQEELLALQQRGILHKLDTAFSRDQKEKVYVQHRMLEKAKELYGWMQDGAHIYICGDASRMAKDVDQTLQRILMQQGSMSEDSAREYLGTLGQQKRYLRDVY</sequence>
<comment type="cofactor">
    <cofactor evidence="3">
        <name>[4Fe-4S] cluster</name>
        <dbReference type="ChEBI" id="CHEBI:49883"/>
    </cofactor>
</comment>
<evidence type="ECO:0000256" key="3">
    <source>
        <dbReference type="ARBA" id="ARBA00001966"/>
    </source>
</evidence>
<dbReference type="Pfam" id="PF01568">
    <property type="entry name" value="Molydop_binding"/>
    <property type="match status" value="1"/>
</dbReference>
<dbReference type="Pfam" id="PF00384">
    <property type="entry name" value="Molybdopterin"/>
    <property type="match status" value="1"/>
</dbReference>
<dbReference type="InterPro" id="IPR001094">
    <property type="entry name" value="Flavdoxin-like"/>
</dbReference>
<dbReference type="InterPro" id="IPR017927">
    <property type="entry name" value="FAD-bd_FR_type"/>
</dbReference>
<evidence type="ECO:0000256" key="9">
    <source>
        <dbReference type="ARBA" id="ARBA00022630"/>
    </source>
</evidence>
<evidence type="ECO:0000256" key="16">
    <source>
        <dbReference type="ARBA" id="ARBA00023014"/>
    </source>
</evidence>
<dbReference type="OrthoDB" id="9805142at2"/>
<keyword evidence="10" id="KW-0288">FMN</keyword>
<dbReference type="InterPro" id="IPR050123">
    <property type="entry name" value="Prok_molybdopt-oxidoreductase"/>
</dbReference>
<dbReference type="CDD" id="cd02754">
    <property type="entry name" value="MopB_Nitrate-R-NapA-like"/>
    <property type="match status" value="1"/>
</dbReference>
<comment type="cofactor">
    <cofactor evidence="1">
        <name>FMN</name>
        <dbReference type="ChEBI" id="CHEBI:58210"/>
    </cofactor>
</comment>
<evidence type="ECO:0000256" key="13">
    <source>
        <dbReference type="ARBA" id="ARBA00022857"/>
    </source>
</evidence>
<dbReference type="Proteomes" id="UP000321306">
    <property type="component" value="Unassembled WGS sequence"/>
</dbReference>
<evidence type="ECO:0000256" key="7">
    <source>
        <dbReference type="ARBA" id="ARBA00022485"/>
    </source>
</evidence>
<reference evidence="23 24" key="1">
    <citation type="submission" date="2019-07" db="EMBL/GenBank/DDBJ databases">
        <title>Whole genome shotgun sequence of Deinococcus cellulosilyticus NBRC 106333.</title>
        <authorList>
            <person name="Hosoyama A."/>
            <person name="Uohara A."/>
            <person name="Ohji S."/>
            <person name="Ichikawa N."/>
        </authorList>
    </citation>
    <scope>NUCLEOTIDE SEQUENCE [LARGE SCALE GENOMIC DNA]</scope>
    <source>
        <strain evidence="23 24">NBRC 106333</strain>
    </source>
</reference>
<dbReference type="RefSeq" id="WP_146887527.1">
    <property type="nucleotide sequence ID" value="NZ_BJXB01000021.1"/>
</dbReference>
<accession>A0A511N6F0</accession>
<keyword evidence="8" id="KW-0500">Molybdenum</keyword>
<feature type="domain" description="FAD-binding FR-type" evidence="21">
    <location>
        <begin position="994"/>
        <end position="1209"/>
    </location>
</feature>
<evidence type="ECO:0000259" key="21">
    <source>
        <dbReference type="PROSITE" id="PS51384"/>
    </source>
</evidence>
<dbReference type="GO" id="GO:0004783">
    <property type="term" value="F:sulfite reductase (NADPH) activity"/>
    <property type="evidence" value="ECO:0007669"/>
    <property type="project" value="UniProtKB-EC"/>
</dbReference>
<feature type="compositionally biased region" description="Low complexity" evidence="19">
    <location>
        <begin position="976"/>
        <end position="993"/>
    </location>
</feature>
<organism evidence="23 24">
    <name type="scientific">Deinococcus cellulosilyticus (strain DSM 18568 / NBRC 106333 / KACC 11606 / 5516J-15)</name>
    <dbReference type="NCBI Taxonomy" id="1223518"/>
    <lineage>
        <taxon>Bacteria</taxon>
        <taxon>Thermotogati</taxon>
        <taxon>Deinococcota</taxon>
        <taxon>Deinococci</taxon>
        <taxon>Deinococcales</taxon>
        <taxon>Deinococcaceae</taxon>
        <taxon>Deinococcus</taxon>
    </lineage>
</organism>
<name>A0A511N6F0_DEIC1</name>
<dbReference type="SUPFAM" id="SSF50692">
    <property type="entry name" value="ADC-like"/>
    <property type="match status" value="1"/>
</dbReference>
<keyword evidence="11" id="KW-0479">Metal-binding</keyword>
<dbReference type="CDD" id="cd06199">
    <property type="entry name" value="SiR"/>
    <property type="match status" value="1"/>
</dbReference>
<dbReference type="InterPro" id="IPR001709">
    <property type="entry name" value="Flavoprot_Pyr_Nucl_cyt_Rdtase"/>
</dbReference>
<keyword evidence="16" id="KW-0411">Iron-sulfur</keyword>
<evidence type="ECO:0000256" key="14">
    <source>
        <dbReference type="ARBA" id="ARBA00023002"/>
    </source>
</evidence>
<dbReference type="SUPFAM" id="SSF52343">
    <property type="entry name" value="Ferredoxin reductase-like, C-terminal NADP-linked domain"/>
    <property type="match status" value="1"/>
</dbReference>
<dbReference type="SUPFAM" id="SSF53706">
    <property type="entry name" value="Formate dehydrogenase/DMSO reductase, domains 1-3"/>
    <property type="match status" value="1"/>
</dbReference>
<dbReference type="PROSITE" id="PS50902">
    <property type="entry name" value="FLAVODOXIN_LIKE"/>
    <property type="match status" value="1"/>
</dbReference>
<feature type="region of interest" description="Disordered" evidence="19">
    <location>
        <begin position="973"/>
        <end position="993"/>
    </location>
</feature>
<evidence type="ECO:0000259" key="20">
    <source>
        <dbReference type="PROSITE" id="PS50902"/>
    </source>
</evidence>
<dbReference type="Pfam" id="PF00175">
    <property type="entry name" value="NAD_binding_1"/>
    <property type="match status" value="1"/>
</dbReference>
<dbReference type="InterPro" id="IPR008254">
    <property type="entry name" value="Flavodoxin/NO_synth"/>
</dbReference>
<keyword evidence="24" id="KW-1185">Reference proteome</keyword>
<dbReference type="FunFam" id="2.40.40.20:FF:000005">
    <property type="entry name" value="Periplasmic nitrate reductase"/>
    <property type="match status" value="1"/>
</dbReference>
<dbReference type="SUPFAM" id="SSF63380">
    <property type="entry name" value="Riboflavin synthase domain-like"/>
    <property type="match status" value="1"/>
</dbReference>
<evidence type="ECO:0000256" key="4">
    <source>
        <dbReference type="ARBA" id="ARBA00001974"/>
    </source>
</evidence>
<proteinExistence type="inferred from homology"/>
<dbReference type="Pfam" id="PF00258">
    <property type="entry name" value="Flavodoxin_1"/>
    <property type="match status" value="1"/>
</dbReference>
<evidence type="ECO:0000256" key="1">
    <source>
        <dbReference type="ARBA" id="ARBA00001917"/>
    </source>
</evidence>
<evidence type="ECO:0000256" key="2">
    <source>
        <dbReference type="ARBA" id="ARBA00001942"/>
    </source>
</evidence>
<dbReference type="InterPro" id="IPR006657">
    <property type="entry name" value="MoPterin_dinucl-bd_dom"/>
</dbReference>
<dbReference type="InterPro" id="IPR009010">
    <property type="entry name" value="Asp_de-COase-like_dom_sf"/>
</dbReference>
<evidence type="ECO:0000259" key="22">
    <source>
        <dbReference type="PROSITE" id="PS51669"/>
    </source>
</evidence>
<keyword evidence="9" id="KW-0285">Flavoprotein</keyword>
<dbReference type="EC" id="1.8.1.2" evidence="6"/>
<dbReference type="GO" id="GO:0046872">
    <property type="term" value="F:metal ion binding"/>
    <property type="evidence" value="ECO:0007669"/>
    <property type="project" value="UniProtKB-KW"/>
</dbReference>
<dbReference type="FunFam" id="3.40.228.10:FF:000002">
    <property type="entry name" value="Formate dehydrogenase subunit alpha"/>
    <property type="match status" value="1"/>
</dbReference>
<dbReference type="Gene3D" id="2.40.30.10">
    <property type="entry name" value="Translation factors"/>
    <property type="match status" value="1"/>
</dbReference>
<evidence type="ECO:0000256" key="8">
    <source>
        <dbReference type="ARBA" id="ARBA00022505"/>
    </source>
</evidence>
<dbReference type="Pfam" id="PF04879">
    <property type="entry name" value="Molybdop_Fe4S4"/>
    <property type="match status" value="1"/>
</dbReference>
<comment type="caution">
    <text evidence="23">The sequence shown here is derived from an EMBL/GenBank/DDBJ whole genome shotgun (WGS) entry which is preliminary data.</text>
</comment>
<evidence type="ECO:0000256" key="15">
    <source>
        <dbReference type="ARBA" id="ARBA00023004"/>
    </source>
</evidence>
<dbReference type="PANTHER" id="PTHR43105:SF9">
    <property type="entry name" value="NADPH-FE(3+) OXIDOREDUCTASE SUBUNIT ALPHA"/>
    <property type="match status" value="1"/>
</dbReference>
<evidence type="ECO:0000256" key="10">
    <source>
        <dbReference type="ARBA" id="ARBA00022643"/>
    </source>
</evidence>
<dbReference type="PRINTS" id="PR00369">
    <property type="entry name" value="FLAVODOXIN"/>
</dbReference>
<comment type="cofactor">
    <cofactor evidence="4">
        <name>FAD</name>
        <dbReference type="ChEBI" id="CHEBI:57692"/>
    </cofactor>
</comment>